<proteinExistence type="inferred from homology"/>
<keyword evidence="4 5" id="KW-0067">ATP-binding</keyword>
<dbReference type="InterPro" id="IPR001650">
    <property type="entry name" value="Helicase_C-like"/>
</dbReference>
<keyword evidence="5" id="KW-0234">DNA repair</keyword>
<dbReference type="GO" id="GO:0016887">
    <property type="term" value="F:ATP hydrolysis activity"/>
    <property type="evidence" value="ECO:0007669"/>
    <property type="project" value="TreeGrafter"/>
</dbReference>
<dbReference type="InterPro" id="IPR049730">
    <property type="entry name" value="SNF2/RAD54-like_C"/>
</dbReference>
<comment type="caution">
    <text evidence="8">The sequence shown here is derived from an EMBL/GenBank/DDBJ whole genome shotgun (WGS) entry which is preliminary data.</text>
</comment>
<evidence type="ECO:0000313" key="8">
    <source>
        <dbReference type="EMBL" id="KAI8045967.1"/>
    </source>
</evidence>
<feature type="non-terminal residue" evidence="8">
    <location>
        <position position="1038"/>
    </location>
</feature>
<evidence type="ECO:0000259" key="7">
    <source>
        <dbReference type="PROSITE" id="PS51194"/>
    </source>
</evidence>
<evidence type="ECO:0000256" key="4">
    <source>
        <dbReference type="ARBA" id="ARBA00022840"/>
    </source>
</evidence>
<comment type="subcellular location">
    <subcellularLocation>
        <location evidence="1 5">Nucleus</location>
    </subcellularLocation>
</comment>
<evidence type="ECO:0000256" key="3">
    <source>
        <dbReference type="ARBA" id="ARBA00022801"/>
    </source>
</evidence>
<dbReference type="GO" id="GO:0003677">
    <property type="term" value="F:DNA binding"/>
    <property type="evidence" value="ECO:0007669"/>
    <property type="project" value="UniProtKB-UniRule"/>
</dbReference>
<dbReference type="SMART" id="SM00705">
    <property type="entry name" value="THEG"/>
    <property type="match status" value="7"/>
</dbReference>
<feature type="compositionally biased region" description="Low complexity" evidence="6">
    <location>
        <begin position="914"/>
        <end position="945"/>
    </location>
</feature>
<evidence type="ECO:0000313" key="9">
    <source>
        <dbReference type="Proteomes" id="UP001059596"/>
    </source>
</evidence>
<dbReference type="Pfam" id="PF14912">
    <property type="entry name" value="THEG"/>
    <property type="match status" value="3"/>
</dbReference>
<dbReference type="GO" id="GO:0006281">
    <property type="term" value="P:DNA repair"/>
    <property type="evidence" value="ECO:0007669"/>
    <property type="project" value="UniProtKB-UniRule"/>
</dbReference>
<keyword evidence="5" id="KW-0238">DNA-binding</keyword>
<comment type="function">
    <text evidence="5">ATPase component of the INO80 complex which remodels chromatin by shifting nucleosomes and is involved in DNA repair.</text>
</comment>
<comment type="catalytic activity">
    <reaction evidence="5">
        <text>ATP + H2O = ADP + phosphate + H(+)</text>
        <dbReference type="Rhea" id="RHEA:13065"/>
        <dbReference type="ChEBI" id="CHEBI:15377"/>
        <dbReference type="ChEBI" id="CHEBI:15378"/>
        <dbReference type="ChEBI" id="CHEBI:30616"/>
        <dbReference type="ChEBI" id="CHEBI:43474"/>
        <dbReference type="ChEBI" id="CHEBI:456216"/>
    </reaction>
</comment>
<keyword evidence="9" id="KW-1185">Reference proteome</keyword>
<comment type="similarity">
    <text evidence="5">Belongs to the SNF2/RAD54 helicase family.</text>
</comment>
<dbReference type="AlphaFoldDB" id="A0A9Q0BVD9"/>
<accession>A0A9Q0BVD9</accession>
<organism evidence="8 9">
    <name type="scientific">Drosophila gunungcola</name>
    <name type="common">fruit fly</name>
    <dbReference type="NCBI Taxonomy" id="103775"/>
    <lineage>
        <taxon>Eukaryota</taxon>
        <taxon>Metazoa</taxon>
        <taxon>Ecdysozoa</taxon>
        <taxon>Arthropoda</taxon>
        <taxon>Hexapoda</taxon>
        <taxon>Insecta</taxon>
        <taxon>Pterygota</taxon>
        <taxon>Neoptera</taxon>
        <taxon>Endopterygota</taxon>
        <taxon>Diptera</taxon>
        <taxon>Brachycera</taxon>
        <taxon>Muscomorpha</taxon>
        <taxon>Ephydroidea</taxon>
        <taxon>Drosophilidae</taxon>
        <taxon>Drosophila</taxon>
        <taxon>Sophophora</taxon>
    </lineage>
</organism>
<sequence>VYVIFYDSDWNPTVDQQAMDRAHRLGQTKQVTVYRLICKGTIEERILQRAREKSEIQRMVISGGNFKPDTLKPKEVVSLLLDDEEIEMKYRQEAKLQSSSPIPAATQGERKRRHPNKDVNMGGTTIAATLVTQNPDDDVPSCSSGAKRLKLEPEEDFIDVGITSSASSVGTDSNHPTLSQETYVPGATCILRSMSGPHRAWIYNERGIQLLQLAIANWPRKELGYDLECVSPRAMPQSICLEALAFVEPWTRRTMPPAKRLRASTREWCNRNSKPKSPIRTTAVQSEPTRWQKPGPMGRNEWANFHSCYQVDATALRNEIERLHAGKQEKGRKEKSNKATSEDYNYLKENQQRLSRPRWQREKYVPRPPEEFAYRPHITGRSTPRPERGRPHEDLETEFWANMRFPVSRKALRACASKKICELSKPRQFPRKTHCSVPEDQSARRRKMSPRQWRHHLERLEFLSKPNQPKEGPMTKKDWKHFYSWAAFRSMPRKPEPPKYEKLPCVAKYLPCARRKRHLDEDERLERMLMLAKPRKITEKYTAYVNPPAYSPPPHQDPGRPFEPPHVPACFPTDELEAQFWAQLRFPVRQAALLGKVTPRILNLAKPRPYPPTPHCPIPPRIRDPLDVPPPPRKNYYVNRATMSITQDEAKASVISVVTPPPSYVEWCERNSKPIVRRLYREKRYLTRWQIPGPMKKAAWKEFYEWAASRAMPKELPTPYLPCGRKPRVIDPEVFQEKVAKLATPLERKMTPKHQYIYPEHPYSPIIVWGQPPLHDKGRPFKPPQKPCCFFNADIEDKITPRILSLSKPKITPQFPPHCYHPDHIYDVLTVKPPPRRKFTPQGWRLHQIRLLYLSKPVSRPEYEYFYIFENFLGDLSSISPMRRRHHPRGTKRGRPRGSTRRGGGHGSIQRVLTPTQTPTSTSAVPATPTQAAAGTGAGTGASSPLPQQEVSGDYGSSPVPSGQSPGMSCKRGPGRPRSKTATPISRGTRGAPRARRPMGPLLVPLGRSPDATPPSSSPATSRAPSPSTASHAGAGLE</sequence>
<comment type="domain">
    <text evidence="5">The DBINO region is involved in binding to DNA.</text>
</comment>
<dbReference type="InterPro" id="IPR006623">
    <property type="entry name" value="THEG"/>
</dbReference>
<feature type="compositionally biased region" description="Basic and acidic residues" evidence="6">
    <location>
        <begin position="323"/>
        <end position="341"/>
    </location>
</feature>
<dbReference type="PANTHER" id="PTHR45685:SF2">
    <property type="entry name" value="CHROMATIN-REMODELING ATPASE INO80"/>
    <property type="match status" value="1"/>
</dbReference>
<gene>
    <name evidence="8" type="ORF">M5D96_002158</name>
</gene>
<feature type="compositionally biased region" description="Polar residues" evidence="6">
    <location>
        <begin position="279"/>
        <end position="289"/>
    </location>
</feature>
<dbReference type="EC" id="3.6.4.-" evidence="5"/>
<reference evidence="8" key="1">
    <citation type="journal article" date="2023" name="Genome Biol. Evol.">
        <title>Long-read-based Genome Assembly of Drosophila gunungcola Reveals Fewer Chemosensory Genes in Flower-breeding Species.</title>
        <authorList>
            <person name="Negi A."/>
            <person name="Liao B.Y."/>
            <person name="Yeh S.D."/>
        </authorList>
    </citation>
    <scope>NUCLEOTIDE SEQUENCE</scope>
    <source>
        <strain evidence="8">Sukarami</strain>
    </source>
</reference>
<dbReference type="EMBL" id="JAMKOV010000001">
    <property type="protein sequence ID" value="KAI8045967.1"/>
    <property type="molecule type" value="Genomic_DNA"/>
</dbReference>
<dbReference type="PANTHER" id="PTHR45685">
    <property type="entry name" value="HELICASE SRCAP-RELATED"/>
    <property type="match status" value="1"/>
</dbReference>
<feature type="compositionally biased region" description="Low complexity" evidence="6">
    <location>
        <begin position="956"/>
        <end position="969"/>
    </location>
</feature>
<dbReference type="GO" id="GO:0006338">
    <property type="term" value="P:chromatin remodeling"/>
    <property type="evidence" value="ECO:0007669"/>
    <property type="project" value="UniProtKB-UniRule"/>
</dbReference>
<dbReference type="GO" id="GO:0005524">
    <property type="term" value="F:ATP binding"/>
    <property type="evidence" value="ECO:0007669"/>
    <property type="project" value="UniProtKB-UniRule"/>
</dbReference>
<protein>
    <recommendedName>
        <fullName evidence="5">Chromatin-remodeling ATPase INO80</fullName>
        <ecNumber evidence="5">3.6.4.-</ecNumber>
    </recommendedName>
</protein>
<feature type="compositionally biased region" description="Polar residues" evidence="6">
    <location>
        <begin position="342"/>
        <end position="354"/>
    </location>
</feature>
<comment type="subunit">
    <text evidence="5">Component of the INO80 chromatin-remodeling complex.</text>
</comment>
<feature type="compositionally biased region" description="Low complexity" evidence="6">
    <location>
        <begin position="1018"/>
        <end position="1031"/>
    </location>
</feature>
<dbReference type="GO" id="GO:0031011">
    <property type="term" value="C:Ino80 complex"/>
    <property type="evidence" value="ECO:0007669"/>
    <property type="project" value="UniProtKB-UniRule"/>
</dbReference>
<feature type="domain" description="Helicase C-terminal" evidence="7">
    <location>
        <begin position="1"/>
        <end position="72"/>
    </location>
</feature>
<keyword evidence="2" id="KW-0547">Nucleotide-binding</keyword>
<dbReference type="Gene3D" id="3.40.50.300">
    <property type="entry name" value="P-loop containing nucleotide triphosphate hydrolases"/>
    <property type="match status" value="1"/>
</dbReference>
<keyword evidence="3 5" id="KW-0378">Hydrolase</keyword>
<feature type="region of interest" description="Disordered" evidence="6">
    <location>
        <begin position="880"/>
        <end position="1038"/>
    </location>
</feature>
<dbReference type="PROSITE" id="PS51194">
    <property type="entry name" value="HELICASE_CTER"/>
    <property type="match status" value="1"/>
</dbReference>
<dbReference type="GO" id="GO:0042393">
    <property type="term" value="F:histone binding"/>
    <property type="evidence" value="ECO:0007669"/>
    <property type="project" value="TreeGrafter"/>
</dbReference>
<evidence type="ECO:0000256" key="1">
    <source>
        <dbReference type="ARBA" id="ARBA00004123"/>
    </source>
</evidence>
<name>A0A9Q0BVD9_9MUSC</name>
<dbReference type="Proteomes" id="UP001059596">
    <property type="component" value="Chromosome 3R"/>
</dbReference>
<feature type="compositionally biased region" description="Basic residues" evidence="6">
    <location>
        <begin position="882"/>
        <end position="904"/>
    </location>
</feature>
<dbReference type="SUPFAM" id="SSF52540">
    <property type="entry name" value="P-loop containing nucleoside triphosphate hydrolases"/>
    <property type="match status" value="1"/>
</dbReference>
<feature type="compositionally biased region" description="Basic and acidic residues" evidence="6">
    <location>
        <begin position="359"/>
        <end position="374"/>
    </location>
</feature>
<dbReference type="CDD" id="cd18793">
    <property type="entry name" value="SF2_C_SNF"/>
    <property type="match status" value="1"/>
</dbReference>
<dbReference type="InterPro" id="IPR050520">
    <property type="entry name" value="INO80/SWR1_helicase"/>
</dbReference>
<feature type="region of interest" description="Disordered" evidence="6">
    <location>
        <begin position="92"/>
        <end position="120"/>
    </location>
</feature>
<evidence type="ECO:0000256" key="5">
    <source>
        <dbReference type="RuleBase" id="RU368001"/>
    </source>
</evidence>
<evidence type="ECO:0000256" key="2">
    <source>
        <dbReference type="ARBA" id="ARBA00022741"/>
    </source>
</evidence>
<feature type="region of interest" description="Disordered" evidence="6">
    <location>
        <begin position="270"/>
        <end position="297"/>
    </location>
</feature>
<dbReference type="InterPro" id="IPR027417">
    <property type="entry name" value="P-loop_NTPase"/>
</dbReference>
<feature type="region of interest" description="Disordered" evidence="6">
    <location>
        <begin position="323"/>
        <end position="391"/>
    </location>
</feature>
<evidence type="ECO:0000256" key="6">
    <source>
        <dbReference type="SAM" id="MobiDB-lite"/>
    </source>
</evidence>
<feature type="region of interest" description="Disordered" evidence="6">
    <location>
        <begin position="430"/>
        <end position="451"/>
    </location>
</feature>
<keyword evidence="5" id="KW-0227">DNA damage</keyword>